<dbReference type="EMBL" id="JAXCLA010000012">
    <property type="protein sequence ID" value="MDY0748761.1"/>
    <property type="molecule type" value="Genomic_DNA"/>
</dbReference>
<name>A0ABU5DR18_9BURK</name>
<evidence type="ECO:0000313" key="2">
    <source>
        <dbReference type="Proteomes" id="UP001285263"/>
    </source>
</evidence>
<accession>A0ABU5DR18</accession>
<proteinExistence type="predicted"/>
<dbReference type="RefSeq" id="WP_320426732.1">
    <property type="nucleotide sequence ID" value="NZ_JAXCLA010000012.1"/>
</dbReference>
<sequence length="226" mass="26379">MPDTHLLYERNFDTLLLDSLDFLRRSSDLHEVDDEGQAFARISITYSLLLLEAVANTCLEHLDLSRSVHDEMDRLPVLAKFDFYLRIRFKGRNLDRGSHYVEWLYELKRLRDGLVHLKPHKVEWIGDLDGSMSAESVRTKSLDIAVNPKFWGKSDAINVSRGVHGFLRYFFREQCRYGPTKVASLLFSESRVPGDNNHFFPCAPRHWKALFASRDVDLSYIKLMWV</sequence>
<evidence type="ECO:0008006" key="3">
    <source>
        <dbReference type="Google" id="ProtNLM"/>
    </source>
</evidence>
<dbReference type="Proteomes" id="UP001285263">
    <property type="component" value="Unassembled WGS sequence"/>
</dbReference>
<comment type="caution">
    <text evidence="1">The sequence shown here is derived from an EMBL/GenBank/DDBJ whole genome shotgun (WGS) entry which is preliminary data.</text>
</comment>
<protein>
    <recommendedName>
        <fullName evidence="3">HEPN AbiU2-like domain-containing protein</fullName>
    </recommendedName>
</protein>
<gene>
    <name evidence="1" type="ORF">SNE35_29960</name>
</gene>
<reference evidence="1 2" key="1">
    <citation type="submission" date="2023-11" db="EMBL/GenBank/DDBJ databases">
        <title>Paucibacter sp. nov., isolated from fresh soil in Korea.</title>
        <authorList>
            <person name="Le N.T.T."/>
        </authorList>
    </citation>
    <scope>NUCLEOTIDE SEQUENCE [LARGE SCALE GENOMIC DNA]</scope>
    <source>
        <strain evidence="1 2">R3-3</strain>
    </source>
</reference>
<organism evidence="1 2">
    <name type="scientific">Roseateles agri</name>
    <dbReference type="NCBI Taxonomy" id="3098619"/>
    <lineage>
        <taxon>Bacteria</taxon>
        <taxon>Pseudomonadati</taxon>
        <taxon>Pseudomonadota</taxon>
        <taxon>Betaproteobacteria</taxon>
        <taxon>Burkholderiales</taxon>
        <taxon>Sphaerotilaceae</taxon>
        <taxon>Roseateles</taxon>
    </lineage>
</organism>
<keyword evidence="2" id="KW-1185">Reference proteome</keyword>
<evidence type="ECO:0000313" key="1">
    <source>
        <dbReference type="EMBL" id="MDY0748761.1"/>
    </source>
</evidence>